<comment type="similarity">
    <text evidence="11">Belongs to the class I-like SAM-binding methyltransferase superfamily. RsmB/NOP family.</text>
</comment>
<dbReference type="SUPFAM" id="SSF53335">
    <property type="entry name" value="S-adenosyl-L-methionine-dependent methyltransferases"/>
    <property type="match status" value="1"/>
</dbReference>
<evidence type="ECO:0000256" key="1">
    <source>
        <dbReference type="ARBA" id="ARBA00004173"/>
    </source>
</evidence>
<feature type="binding site" evidence="11">
    <location>
        <begin position="298"/>
        <end position="304"/>
    </location>
    <ligand>
        <name>S-adenosyl-L-methionine</name>
        <dbReference type="ChEBI" id="CHEBI:59789"/>
    </ligand>
</feature>
<comment type="catalytic activity">
    <reaction evidence="10">
        <text>a cytidine in rRNA + S-adenosyl-L-methionine = a 5-methylcytidine in rRNA + S-adenosyl-L-homocysteine + H(+)</text>
        <dbReference type="Rhea" id="RHEA:61484"/>
        <dbReference type="Rhea" id="RHEA-COMP:15836"/>
        <dbReference type="Rhea" id="RHEA-COMP:15837"/>
        <dbReference type="ChEBI" id="CHEBI:15378"/>
        <dbReference type="ChEBI" id="CHEBI:57856"/>
        <dbReference type="ChEBI" id="CHEBI:59789"/>
        <dbReference type="ChEBI" id="CHEBI:74483"/>
        <dbReference type="ChEBI" id="CHEBI:82748"/>
    </reaction>
</comment>
<evidence type="ECO:0000256" key="3">
    <source>
        <dbReference type="ARBA" id="ARBA00022603"/>
    </source>
</evidence>
<comment type="subcellular location">
    <subcellularLocation>
        <location evidence="1">Mitochondrion</location>
    </subcellularLocation>
</comment>
<evidence type="ECO:0000256" key="4">
    <source>
        <dbReference type="ARBA" id="ARBA00022679"/>
    </source>
</evidence>
<dbReference type="Pfam" id="PF01189">
    <property type="entry name" value="Methyltr_RsmB-F"/>
    <property type="match status" value="1"/>
</dbReference>
<dbReference type="GO" id="GO:0008173">
    <property type="term" value="F:RNA methyltransferase activity"/>
    <property type="evidence" value="ECO:0007669"/>
    <property type="project" value="InterPro"/>
</dbReference>
<dbReference type="InterPro" id="IPR001678">
    <property type="entry name" value="MeTrfase_RsmB-F_NOP2_dom"/>
</dbReference>
<keyword evidence="2" id="KW-0698">rRNA processing</keyword>
<keyword evidence="6 11" id="KW-0694">RNA-binding</keyword>
<dbReference type="PANTHER" id="PTHR22808">
    <property type="entry name" value="NCL1 YEAST -RELATED NOL1/NOP2/FMU SUN DOMAIN-CONTAINING"/>
    <property type="match status" value="1"/>
</dbReference>
<dbReference type="AlphaFoldDB" id="A0A7J7JD26"/>
<keyword evidence="8" id="KW-0496">Mitochondrion</keyword>
<dbReference type="Gene3D" id="3.40.50.150">
    <property type="entry name" value="Vaccinia Virus protein VP39"/>
    <property type="match status" value="1"/>
</dbReference>
<dbReference type="FunFam" id="3.40.50.150:FF:000055">
    <property type="entry name" value="5-methylcytosine rRNA methyltransferase NSUN4"/>
    <property type="match status" value="1"/>
</dbReference>
<dbReference type="GO" id="GO:0005762">
    <property type="term" value="C:mitochondrial large ribosomal subunit"/>
    <property type="evidence" value="ECO:0007669"/>
    <property type="project" value="TreeGrafter"/>
</dbReference>
<evidence type="ECO:0000259" key="12">
    <source>
        <dbReference type="PROSITE" id="PS51686"/>
    </source>
</evidence>
<keyword evidence="3 11" id="KW-0489">Methyltransferase</keyword>
<reference evidence="13" key="1">
    <citation type="submission" date="2020-06" db="EMBL/GenBank/DDBJ databases">
        <title>Draft genome of Bugula neritina, a colonial animal packing powerful symbionts and potential medicines.</title>
        <authorList>
            <person name="Rayko M."/>
        </authorList>
    </citation>
    <scope>NUCLEOTIDE SEQUENCE [LARGE SCALE GENOMIC DNA]</scope>
    <source>
        <strain evidence="13">Kwan_BN1</strain>
    </source>
</reference>
<comment type="caution">
    <text evidence="13">The sequence shown here is derived from an EMBL/GenBank/DDBJ whole genome shotgun (WGS) entry which is preliminary data.</text>
</comment>
<dbReference type="PANTHER" id="PTHR22808:SF3">
    <property type="entry name" value="5-METHYLCYTOSINE RRNA METHYLTRANSFERASE NSUN4"/>
    <property type="match status" value="1"/>
</dbReference>
<evidence type="ECO:0000256" key="9">
    <source>
        <dbReference type="ARBA" id="ARBA00042050"/>
    </source>
</evidence>
<evidence type="ECO:0000313" key="14">
    <source>
        <dbReference type="Proteomes" id="UP000593567"/>
    </source>
</evidence>
<protein>
    <recommendedName>
        <fullName evidence="9">NOL1/NOP2/Sun domain family member 4</fullName>
    </recommendedName>
</protein>
<keyword evidence="5 11" id="KW-0949">S-adenosyl-L-methionine</keyword>
<dbReference type="PRINTS" id="PR02008">
    <property type="entry name" value="RCMTFAMILY"/>
</dbReference>
<dbReference type="Gene3D" id="6.20.240.40">
    <property type="match status" value="1"/>
</dbReference>
<feature type="domain" description="SAM-dependent MTase RsmB/NOP-type" evidence="12">
    <location>
        <begin position="206"/>
        <end position="505"/>
    </location>
</feature>
<keyword evidence="4 11" id="KW-0808">Transferase</keyword>
<organism evidence="13 14">
    <name type="scientific">Bugula neritina</name>
    <name type="common">Brown bryozoan</name>
    <name type="synonym">Sertularia neritina</name>
    <dbReference type="NCBI Taxonomy" id="10212"/>
    <lineage>
        <taxon>Eukaryota</taxon>
        <taxon>Metazoa</taxon>
        <taxon>Spiralia</taxon>
        <taxon>Lophotrochozoa</taxon>
        <taxon>Bryozoa</taxon>
        <taxon>Gymnolaemata</taxon>
        <taxon>Cheilostomatida</taxon>
        <taxon>Flustrina</taxon>
        <taxon>Buguloidea</taxon>
        <taxon>Bugulidae</taxon>
        <taxon>Bugula</taxon>
    </lineage>
</organism>
<name>A0A7J7JD26_BUGNE</name>
<evidence type="ECO:0000256" key="2">
    <source>
        <dbReference type="ARBA" id="ARBA00022552"/>
    </source>
</evidence>
<accession>A0A7J7JD26</accession>
<evidence type="ECO:0000256" key="7">
    <source>
        <dbReference type="ARBA" id="ARBA00022946"/>
    </source>
</evidence>
<keyword evidence="7" id="KW-0809">Transit peptide</keyword>
<feature type="active site" description="Nucleophile" evidence="11">
    <location>
        <position position="431"/>
    </location>
</feature>
<comment type="caution">
    <text evidence="11">Lacks conserved residue(s) required for the propagation of feature annotation.</text>
</comment>
<evidence type="ECO:0000313" key="13">
    <source>
        <dbReference type="EMBL" id="KAF6023554.1"/>
    </source>
</evidence>
<evidence type="ECO:0000256" key="5">
    <source>
        <dbReference type="ARBA" id="ARBA00022691"/>
    </source>
</evidence>
<evidence type="ECO:0000256" key="6">
    <source>
        <dbReference type="ARBA" id="ARBA00022884"/>
    </source>
</evidence>
<sequence>MWHFILQSPTNMQIVSIIRCILSHRTTSFPTRYIHVSSVVRRYKKKWVEMGRKKVLPRELALSYFDTYYPNIYGEDAWKDARLALLHKKKKHCALVNNFADTKQTTIDLMCDQQAYDMFNLVGKKFEQLCVEDGVPEVGSTQPNDLSGSEDKVSEEMTFDLSDSTPGTVTYEETPEGFMVPRQTEVDPSSKPNHPPDLYDYVPASQQLTAKDQLEQDLGRQSLMLGIESNIEIIPHEALMIPPMLKCYIHEPGNIKSFFSAKQDESTRMLQYYLLDGASILPVLALNIKPGDKILDLCAAPGGKSLAMAQCLIADEIVCVDTSWSRLNRLKDTLRWHVPGVFDTANLSGTRMQVILENGEAVGHQQPDRYDKVLVDVPCNTDREVLTSDENNRFKRTRVTERLRLPQVQADLLKSGIRACRAGGTIVYSTCTLTPGQNDYVVEAALTQLQDSHPNIKVVVQECSDIADRLAHIFKFWTGSKYGQVVLPTPSANFGPGYFAKLVRVE</sequence>
<dbReference type="GO" id="GO:0031167">
    <property type="term" value="P:rRNA methylation"/>
    <property type="evidence" value="ECO:0007669"/>
    <property type="project" value="TreeGrafter"/>
</dbReference>
<dbReference type="InterPro" id="IPR029063">
    <property type="entry name" value="SAM-dependent_MTases_sf"/>
</dbReference>
<gene>
    <name evidence="13" type="ORF">EB796_018151</name>
</gene>
<evidence type="ECO:0000256" key="10">
    <source>
        <dbReference type="ARBA" id="ARBA00049302"/>
    </source>
</evidence>
<proteinExistence type="inferred from homology"/>
<dbReference type="OrthoDB" id="8020218at2759"/>
<dbReference type="EMBL" id="VXIV02002699">
    <property type="protein sequence ID" value="KAF6023554.1"/>
    <property type="molecule type" value="Genomic_DNA"/>
</dbReference>
<feature type="binding site" evidence="11">
    <location>
        <position position="376"/>
    </location>
    <ligand>
        <name>S-adenosyl-L-methionine</name>
        <dbReference type="ChEBI" id="CHEBI:59789"/>
    </ligand>
</feature>
<evidence type="ECO:0000256" key="8">
    <source>
        <dbReference type="ARBA" id="ARBA00023128"/>
    </source>
</evidence>
<dbReference type="PROSITE" id="PS51686">
    <property type="entry name" value="SAM_MT_RSMB_NOP"/>
    <property type="match status" value="1"/>
</dbReference>
<dbReference type="InterPro" id="IPR049560">
    <property type="entry name" value="MeTrfase_RsmB-F_NOP2_cat"/>
</dbReference>
<dbReference type="GO" id="GO:0003723">
    <property type="term" value="F:RNA binding"/>
    <property type="evidence" value="ECO:0007669"/>
    <property type="project" value="UniProtKB-UniRule"/>
</dbReference>
<dbReference type="Proteomes" id="UP000593567">
    <property type="component" value="Unassembled WGS sequence"/>
</dbReference>
<evidence type="ECO:0000256" key="11">
    <source>
        <dbReference type="PROSITE-ProRule" id="PRU01023"/>
    </source>
</evidence>
<keyword evidence="14" id="KW-1185">Reference proteome</keyword>
<feature type="binding site" evidence="11">
    <location>
        <position position="321"/>
    </location>
    <ligand>
        <name>S-adenosyl-L-methionine</name>
        <dbReference type="ChEBI" id="CHEBI:59789"/>
    </ligand>
</feature>
<dbReference type="CDD" id="cd02440">
    <property type="entry name" value="AdoMet_MTases"/>
    <property type="match status" value="1"/>
</dbReference>
<dbReference type="InterPro" id="IPR023267">
    <property type="entry name" value="RCMT"/>
</dbReference>